<comment type="caution">
    <text evidence="1">The sequence shown here is derived from an EMBL/GenBank/DDBJ whole genome shotgun (WGS) entry which is preliminary data.</text>
</comment>
<dbReference type="Proteomes" id="UP000003490">
    <property type="component" value="Unassembled WGS sequence"/>
</dbReference>
<protein>
    <submittedName>
        <fullName evidence="1">Uncharacterized protein</fullName>
    </submittedName>
</protein>
<dbReference type="EMBL" id="ABCB02000019">
    <property type="protein sequence ID" value="EDO60708.1"/>
    <property type="molecule type" value="Genomic_DNA"/>
</dbReference>
<accession>A7VUQ7</accession>
<dbReference type="AlphaFoldDB" id="A7VUQ7"/>
<evidence type="ECO:0000313" key="1">
    <source>
        <dbReference type="EMBL" id="EDO60708.1"/>
    </source>
</evidence>
<reference evidence="1 2" key="2">
    <citation type="submission" date="2007-08" db="EMBL/GenBank/DDBJ databases">
        <authorList>
            <person name="Fulton L."/>
            <person name="Clifton S."/>
            <person name="Fulton B."/>
            <person name="Xu J."/>
            <person name="Minx P."/>
            <person name="Pepin K.H."/>
            <person name="Johnson M."/>
            <person name="Thiruvilangam P."/>
            <person name="Bhonagiri V."/>
            <person name="Nash W.E."/>
            <person name="Wang C."/>
            <person name="Mardis E.R."/>
            <person name="Wilson R.K."/>
        </authorList>
    </citation>
    <scope>NUCLEOTIDE SEQUENCE [LARGE SCALE GENOMIC DNA]</scope>
    <source>
        <strain evidence="1 2">DSM 753</strain>
    </source>
</reference>
<proteinExistence type="predicted"/>
<evidence type="ECO:0000313" key="2">
    <source>
        <dbReference type="Proteomes" id="UP000003490"/>
    </source>
</evidence>
<dbReference type="HOGENOM" id="CLU_3214471_0_0_9"/>
<reference evidence="1 2" key="1">
    <citation type="submission" date="2007-08" db="EMBL/GenBank/DDBJ databases">
        <title>Draft genome sequence of Clostridium leptum (DSM 753).</title>
        <authorList>
            <person name="Sudarsanam P."/>
            <person name="Ley R."/>
            <person name="Guruge J."/>
            <person name="Turnbaugh P.J."/>
            <person name="Mahowald M."/>
            <person name="Liep D."/>
            <person name="Gordon J."/>
        </authorList>
    </citation>
    <scope>NUCLEOTIDE SEQUENCE [LARGE SCALE GENOMIC DNA]</scope>
    <source>
        <strain evidence="1 2">DSM 753</strain>
    </source>
</reference>
<organism evidence="1 2">
    <name type="scientific">[Clostridium] leptum DSM 753</name>
    <dbReference type="NCBI Taxonomy" id="428125"/>
    <lineage>
        <taxon>Bacteria</taxon>
        <taxon>Bacillati</taxon>
        <taxon>Bacillota</taxon>
        <taxon>Clostridia</taxon>
        <taxon>Eubacteriales</taxon>
        <taxon>Oscillospiraceae</taxon>
        <taxon>Oscillospiraceae incertae sedis</taxon>
    </lineage>
</organism>
<sequence>MVGSPWKPEPFLGGSPEKMLFQPFDVEFIPQVAFGGDQHRIVIL</sequence>
<gene>
    <name evidence="1" type="ORF">CLOLEP_02305</name>
</gene>
<name>A7VUQ7_9FIRM</name>